<evidence type="ECO:0000313" key="3">
    <source>
        <dbReference type="Proteomes" id="UP000327468"/>
    </source>
</evidence>
<accession>A0A5N5KR62</accession>
<proteinExistence type="predicted"/>
<feature type="compositionally biased region" description="Basic and acidic residues" evidence="1">
    <location>
        <begin position="50"/>
        <end position="60"/>
    </location>
</feature>
<keyword evidence="3" id="KW-1185">Reference proteome</keyword>
<protein>
    <submittedName>
        <fullName evidence="2">Uncharacterized protein</fullName>
    </submittedName>
</protein>
<name>A0A5N5KR62_PANHP</name>
<feature type="compositionally biased region" description="Polar residues" evidence="1">
    <location>
        <begin position="24"/>
        <end position="48"/>
    </location>
</feature>
<dbReference type="AlphaFoldDB" id="A0A5N5KR62"/>
<feature type="compositionally biased region" description="Polar residues" evidence="1">
    <location>
        <begin position="61"/>
        <end position="71"/>
    </location>
</feature>
<feature type="compositionally biased region" description="Polar residues" evidence="1">
    <location>
        <begin position="1"/>
        <end position="12"/>
    </location>
</feature>
<comment type="caution">
    <text evidence="2">The sequence shown here is derived from an EMBL/GenBank/DDBJ whole genome shotgun (WGS) entry which is preliminary data.</text>
</comment>
<evidence type="ECO:0000313" key="2">
    <source>
        <dbReference type="EMBL" id="KAB5532817.1"/>
    </source>
</evidence>
<evidence type="ECO:0000256" key="1">
    <source>
        <dbReference type="SAM" id="MobiDB-lite"/>
    </source>
</evidence>
<gene>
    <name evidence="2" type="ORF">PHYPO_G00124540</name>
</gene>
<dbReference type="Proteomes" id="UP000327468">
    <property type="component" value="Chromosome 22"/>
</dbReference>
<organism evidence="2 3">
    <name type="scientific">Pangasianodon hypophthalmus</name>
    <name type="common">Striped catfish</name>
    <name type="synonym">Helicophagus hypophthalmus</name>
    <dbReference type="NCBI Taxonomy" id="310915"/>
    <lineage>
        <taxon>Eukaryota</taxon>
        <taxon>Metazoa</taxon>
        <taxon>Chordata</taxon>
        <taxon>Craniata</taxon>
        <taxon>Vertebrata</taxon>
        <taxon>Euteleostomi</taxon>
        <taxon>Actinopterygii</taxon>
        <taxon>Neopterygii</taxon>
        <taxon>Teleostei</taxon>
        <taxon>Ostariophysi</taxon>
        <taxon>Siluriformes</taxon>
        <taxon>Pangasiidae</taxon>
        <taxon>Pangasianodon</taxon>
    </lineage>
</organism>
<sequence>MRRGSQATSNYNAWLWTEGGNPRTWRSPSNHGENMQTPSTESGGANRTHNPRDDDVKTSVEETGSSSVRPF</sequence>
<reference evidence="2 3" key="1">
    <citation type="submission" date="2019-06" db="EMBL/GenBank/DDBJ databases">
        <title>A chromosome-scale genome assembly of the striped catfish, Pangasianodon hypophthalmus.</title>
        <authorList>
            <person name="Wen M."/>
            <person name="Zahm M."/>
            <person name="Roques C."/>
            <person name="Cabau C."/>
            <person name="Klopp C."/>
            <person name="Donnadieu C."/>
            <person name="Jouanno E."/>
            <person name="Avarre J.-C."/>
            <person name="Campet M."/>
            <person name="Ha T.T.T."/>
            <person name="Dugue R."/>
            <person name="Lampietro C."/>
            <person name="Louis A."/>
            <person name="Herpin A."/>
            <person name="Echchiki A."/>
            <person name="Berthelot C."/>
            <person name="Parey E."/>
            <person name="Roest-Crollius H."/>
            <person name="Braasch I."/>
            <person name="Postlethwait J."/>
            <person name="Bobe J."/>
            <person name="Montfort J."/>
            <person name="Bouchez O."/>
            <person name="Begum T."/>
            <person name="Schartl M."/>
            <person name="Guiguen Y."/>
        </authorList>
    </citation>
    <scope>NUCLEOTIDE SEQUENCE [LARGE SCALE GENOMIC DNA]</scope>
    <source>
        <strain evidence="2 3">Indonesia</strain>
        <tissue evidence="2">Blood</tissue>
    </source>
</reference>
<dbReference type="EMBL" id="VFJC01000023">
    <property type="protein sequence ID" value="KAB5532817.1"/>
    <property type="molecule type" value="Genomic_DNA"/>
</dbReference>
<feature type="region of interest" description="Disordered" evidence="1">
    <location>
        <begin position="1"/>
        <end position="71"/>
    </location>
</feature>